<feature type="transmembrane region" description="Helical" evidence="5">
    <location>
        <begin position="156"/>
        <end position="177"/>
    </location>
</feature>
<evidence type="ECO:0000259" key="6">
    <source>
        <dbReference type="Pfam" id="PF04932"/>
    </source>
</evidence>
<reference evidence="8" key="1">
    <citation type="submission" date="2016-01" db="EMBL/GenBank/DDBJ databases">
        <title>Draft genome of Chromobacterium sp. F49.</title>
        <authorList>
            <person name="Hong K.W."/>
        </authorList>
    </citation>
    <scope>NUCLEOTIDE SEQUENCE [LARGE SCALE GENOMIC DNA]</scope>
    <source>
        <strain evidence="8">CN3</strain>
    </source>
</reference>
<dbReference type="InterPro" id="IPR007016">
    <property type="entry name" value="O-antigen_ligase-rel_domated"/>
</dbReference>
<feature type="transmembrane region" description="Helical" evidence="5">
    <location>
        <begin position="223"/>
        <end position="240"/>
    </location>
</feature>
<keyword evidence="3 5" id="KW-1133">Transmembrane helix</keyword>
<keyword evidence="4 5" id="KW-0472">Membrane</keyword>
<accession>A0ABR5YBH9</accession>
<keyword evidence="2 5" id="KW-0812">Transmembrane</keyword>
<organism evidence="7 8">
    <name type="scientific">Sphingomonas hankookensis</name>
    <dbReference type="NCBI Taxonomy" id="563996"/>
    <lineage>
        <taxon>Bacteria</taxon>
        <taxon>Pseudomonadati</taxon>
        <taxon>Pseudomonadota</taxon>
        <taxon>Alphaproteobacteria</taxon>
        <taxon>Sphingomonadales</taxon>
        <taxon>Sphingomonadaceae</taxon>
        <taxon>Sphingomonas</taxon>
    </lineage>
</organism>
<dbReference type="PANTHER" id="PTHR37422:SF13">
    <property type="entry name" value="LIPOPOLYSACCHARIDE BIOSYNTHESIS PROTEIN PA4999-RELATED"/>
    <property type="match status" value="1"/>
</dbReference>
<comment type="caution">
    <text evidence="7">The sequence shown here is derived from an EMBL/GenBank/DDBJ whole genome shotgun (WGS) entry which is preliminary data.</text>
</comment>
<dbReference type="EMBL" id="LQQO01000023">
    <property type="protein sequence ID" value="KZE13276.1"/>
    <property type="molecule type" value="Genomic_DNA"/>
</dbReference>
<protein>
    <recommendedName>
        <fullName evidence="6">O-antigen ligase-related domain-containing protein</fullName>
    </recommendedName>
</protein>
<evidence type="ECO:0000256" key="3">
    <source>
        <dbReference type="ARBA" id="ARBA00022989"/>
    </source>
</evidence>
<feature type="transmembrane region" description="Helical" evidence="5">
    <location>
        <begin position="246"/>
        <end position="264"/>
    </location>
</feature>
<evidence type="ECO:0000313" key="7">
    <source>
        <dbReference type="EMBL" id="KZE13276.1"/>
    </source>
</evidence>
<dbReference type="Proteomes" id="UP000076609">
    <property type="component" value="Unassembled WGS sequence"/>
</dbReference>
<feature type="transmembrane region" description="Helical" evidence="5">
    <location>
        <begin position="197"/>
        <end position="216"/>
    </location>
</feature>
<dbReference type="Pfam" id="PF04932">
    <property type="entry name" value="Wzy_C"/>
    <property type="match status" value="1"/>
</dbReference>
<feature type="domain" description="O-antigen ligase-related" evidence="6">
    <location>
        <begin position="231"/>
        <end position="382"/>
    </location>
</feature>
<feature type="transmembrane region" description="Helical" evidence="5">
    <location>
        <begin position="276"/>
        <end position="299"/>
    </location>
</feature>
<proteinExistence type="predicted"/>
<gene>
    <name evidence="7" type="ORF">AVT10_03655</name>
</gene>
<feature type="transmembrane region" description="Helical" evidence="5">
    <location>
        <begin position="124"/>
        <end position="144"/>
    </location>
</feature>
<dbReference type="InterPro" id="IPR051533">
    <property type="entry name" value="WaaL-like"/>
</dbReference>
<evidence type="ECO:0000313" key="8">
    <source>
        <dbReference type="Proteomes" id="UP000076609"/>
    </source>
</evidence>
<dbReference type="RefSeq" id="WP_066691063.1">
    <property type="nucleotide sequence ID" value="NZ_LQQO01000023.1"/>
</dbReference>
<evidence type="ECO:0000256" key="5">
    <source>
        <dbReference type="SAM" id="Phobius"/>
    </source>
</evidence>
<keyword evidence="8" id="KW-1185">Reference proteome</keyword>
<feature type="transmembrane region" description="Helical" evidence="5">
    <location>
        <begin position="370"/>
        <end position="392"/>
    </location>
</feature>
<name>A0ABR5YBH9_9SPHN</name>
<feature type="transmembrane region" description="Helical" evidence="5">
    <location>
        <begin position="404"/>
        <end position="422"/>
    </location>
</feature>
<comment type="subcellular location">
    <subcellularLocation>
        <location evidence="1">Membrane</location>
        <topology evidence="1">Multi-pass membrane protein</topology>
    </subcellularLocation>
</comment>
<evidence type="ECO:0000256" key="2">
    <source>
        <dbReference type="ARBA" id="ARBA00022692"/>
    </source>
</evidence>
<evidence type="ECO:0000256" key="4">
    <source>
        <dbReference type="ARBA" id="ARBA00023136"/>
    </source>
</evidence>
<sequence length="461" mass="49434">MISRARPAAFPRPGIGFVLLAILLGFLWLAGGASRADALGQIVVRTVAWLSLIVLALFGPRPALRDVKPVALLLSAALLLVLVQLVPLPPAIWQSLPGRAMLSGATDIVGEAQPWRPWSMVPGATWNAAGSLIVPIAVLLLIAASSPQERKWLPSILLVFVTLSALTGLIQFSGASFNNPFVNDTPGQVSGNFANRNHLSLFLAIGCVLAPAWVFLDGRRPHWRGPVAIGLLLLFILTILATGSRAGMIVGMSGTLLGLLIANVPLRRELQRYPRWVLPVLLAGILVAIGGMVLLSVAADRAESINRAIVTEGDAEIRARALPVVLSMERTYWPAGTGFGSFDPVFRINEPLDLLKPTYFNHAHNDFLEIALDGGVAGLALMIAALLWWAGVSLRAWRQGKDMVRSRLGSAILLLTLIASAFDYPARTPMMMATIVVAAIWLAEVRKGSRSSALPNSDQQL</sequence>
<feature type="transmembrane region" description="Helical" evidence="5">
    <location>
        <begin position="42"/>
        <end position="58"/>
    </location>
</feature>
<dbReference type="PANTHER" id="PTHR37422">
    <property type="entry name" value="TEICHURONIC ACID BIOSYNTHESIS PROTEIN TUAE"/>
    <property type="match status" value="1"/>
</dbReference>
<feature type="transmembrane region" description="Helical" evidence="5">
    <location>
        <begin position="70"/>
        <end position="93"/>
    </location>
</feature>
<evidence type="ECO:0000256" key="1">
    <source>
        <dbReference type="ARBA" id="ARBA00004141"/>
    </source>
</evidence>